<comment type="caution">
    <text evidence="1">The sequence shown here is derived from an EMBL/GenBank/DDBJ whole genome shotgun (WGS) entry which is preliminary data.</text>
</comment>
<name>A0A956SDE0_UNCEI</name>
<evidence type="ECO:0000313" key="1">
    <source>
        <dbReference type="EMBL" id="MCA9754223.1"/>
    </source>
</evidence>
<accession>A0A956SDE0</accession>
<evidence type="ECO:0000313" key="2">
    <source>
        <dbReference type="Proteomes" id="UP000739538"/>
    </source>
</evidence>
<dbReference type="Proteomes" id="UP000739538">
    <property type="component" value="Unassembled WGS sequence"/>
</dbReference>
<protein>
    <submittedName>
        <fullName evidence="1">Uncharacterized protein</fullName>
    </submittedName>
</protein>
<dbReference type="AlphaFoldDB" id="A0A956SDE0"/>
<gene>
    <name evidence="1" type="ORF">KDA27_00365</name>
</gene>
<organism evidence="1 2">
    <name type="scientific">Eiseniibacteriota bacterium</name>
    <dbReference type="NCBI Taxonomy" id="2212470"/>
    <lineage>
        <taxon>Bacteria</taxon>
        <taxon>Candidatus Eiseniibacteriota</taxon>
    </lineage>
</organism>
<proteinExistence type="predicted"/>
<sequence length="156" mass="16965">MIGWVGLQILQPIVLLWHELGHWIPAALLTRGPVGIELGESPRGFAWGRFSLRATPTARTARTSYDPGALGRWGRTIVAIGGPMATTLGAWLGGSLALDPSQALWLRFSGVVVAWAHIRVLLFTCLPTRGQGESQIGARGADWRDLHRIWASKRGP</sequence>
<dbReference type="EMBL" id="JAGQHS010000001">
    <property type="protein sequence ID" value="MCA9754223.1"/>
    <property type="molecule type" value="Genomic_DNA"/>
</dbReference>
<reference evidence="1" key="1">
    <citation type="submission" date="2020-04" db="EMBL/GenBank/DDBJ databases">
        <authorList>
            <person name="Zhang T."/>
        </authorList>
    </citation>
    <scope>NUCLEOTIDE SEQUENCE</scope>
    <source>
        <strain evidence="1">HKST-UBA02</strain>
    </source>
</reference>
<reference evidence="1" key="2">
    <citation type="journal article" date="2021" name="Microbiome">
        <title>Successional dynamics and alternative stable states in a saline activated sludge microbial community over 9 years.</title>
        <authorList>
            <person name="Wang Y."/>
            <person name="Ye J."/>
            <person name="Ju F."/>
            <person name="Liu L."/>
            <person name="Boyd J.A."/>
            <person name="Deng Y."/>
            <person name="Parks D.H."/>
            <person name="Jiang X."/>
            <person name="Yin X."/>
            <person name="Woodcroft B.J."/>
            <person name="Tyson G.W."/>
            <person name="Hugenholtz P."/>
            <person name="Polz M.F."/>
            <person name="Zhang T."/>
        </authorList>
    </citation>
    <scope>NUCLEOTIDE SEQUENCE</scope>
    <source>
        <strain evidence="1">HKST-UBA02</strain>
    </source>
</reference>